<accession>A0A3M6VME3</accession>
<evidence type="ECO:0000313" key="3">
    <source>
        <dbReference type="EMBL" id="RQM12470.1"/>
    </source>
</evidence>
<organism evidence="2 4">
    <name type="scientific">Peronospora effusa</name>
    <dbReference type="NCBI Taxonomy" id="542832"/>
    <lineage>
        <taxon>Eukaryota</taxon>
        <taxon>Sar</taxon>
        <taxon>Stramenopiles</taxon>
        <taxon>Oomycota</taxon>
        <taxon>Peronosporomycetes</taxon>
        <taxon>Peronosporales</taxon>
        <taxon>Peronosporaceae</taxon>
        <taxon>Peronospora</taxon>
    </lineage>
</organism>
<dbReference type="Proteomes" id="UP000282087">
    <property type="component" value="Unassembled WGS sequence"/>
</dbReference>
<comment type="caution">
    <text evidence="2">The sequence shown here is derived from an EMBL/GenBank/DDBJ whole genome shotgun (WGS) entry which is preliminary data.</text>
</comment>
<protein>
    <recommendedName>
        <fullName evidence="6">RxLR effector protein</fullName>
    </recommendedName>
</protein>
<keyword evidence="1" id="KW-0732">Signal</keyword>
<dbReference type="VEuPathDB" id="FungiDB:DD237_004773"/>
<evidence type="ECO:0000313" key="4">
    <source>
        <dbReference type="Proteomes" id="UP000282087"/>
    </source>
</evidence>
<proteinExistence type="predicted"/>
<feature type="signal peptide" evidence="1">
    <location>
        <begin position="1"/>
        <end position="30"/>
    </location>
</feature>
<evidence type="ECO:0000313" key="2">
    <source>
        <dbReference type="EMBL" id="RMX67587.1"/>
    </source>
</evidence>
<dbReference type="EMBL" id="QLLG01000162">
    <property type="protein sequence ID" value="RMX67587.1"/>
    <property type="molecule type" value="Genomic_DNA"/>
</dbReference>
<evidence type="ECO:0008006" key="6">
    <source>
        <dbReference type="Google" id="ProtNLM"/>
    </source>
</evidence>
<dbReference type="EMBL" id="QKXF01000331">
    <property type="protein sequence ID" value="RQM12470.1"/>
    <property type="molecule type" value="Genomic_DNA"/>
</dbReference>
<dbReference type="Proteomes" id="UP000286097">
    <property type="component" value="Unassembled WGS sequence"/>
</dbReference>
<evidence type="ECO:0000313" key="5">
    <source>
        <dbReference type="Proteomes" id="UP000286097"/>
    </source>
</evidence>
<evidence type="ECO:0000256" key="1">
    <source>
        <dbReference type="SAM" id="SignalP"/>
    </source>
</evidence>
<keyword evidence="4" id="KW-1185">Reference proteome</keyword>
<name>A0A3M6VME3_9STRA</name>
<dbReference type="AlphaFoldDB" id="A0A3M6VME3"/>
<reference evidence="4 5" key="1">
    <citation type="submission" date="2018-06" db="EMBL/GenBank/DDBJ databases">
        <title>Comparative genomics of downy mildews reveals potential adaptations to biotrophy.</title>
        <authorList>
            <person name="Fletcher K."/>
            <person name="Klosterman S.J."/>
            <person name="Derevnina L."/>
            <person name="Martin F."/>
            <person name="Koike S."/>
            <person name="Reyes Chin-Wo S."/>
            <person name="Mou B."/>
            <person name="Michelmore R."/>
        </authorList>
    </citation>
    <scope>NUCLEOTIDE SEQUENCE [LARGE SCALE GENOMIC DNA]</scope>
    <source>
        <strain evidence="3 5">R13</strain>
        <strain evidence="2 4">R14</strain>
    </source>
</reference>
<feature type="chain" id="PRO_5036085781" description="RxLR effector protein" evidence="1">
    <location>
        <begin position="31"/>
        <end position="654"/>
    </location>
</feature>
<sequence length="654" mass="75003">MLIKSMEIPLAKMLFVIMLVVYSTMEMATADLPPEDALYTSQASDTLRVDRTPHASRRYLRSTTDVTTTSTDEVRRLVLDISGLKELGSSLGKQTVAFPARLRQSVSTIYSKIMTRLRAQWWLWATKQRDFEEVFKSLQLDKPTKNPFVDPNFPVWKYIVEKTTPKKDVPEVMLNTMVKVLGDVGNLDKFLAQAKSSVKFGDKVDSLYNYQIEKWAQNGDTPEDVFNHLKLDEEKNLKELPSLPEFSMWAAFNTQKKSTNKAFELLKGLHGDRIIDLDLMRALAEIGQADANFEFAQDLLLSQLQYLKKNPIYWESSFKLFKLQGKKTSKPTDLTMDPLGRLWVDFVYMIARGKDGLTNFGVVYDKLFKKVGNVAAVAGMEKVHKDGFFLKSLKENHMKKQEDVAEEMYKPMLNALKGEGNLAKFLAQAKSSPKFGYIVEGVYNYQIEKWVELGDTPEKVFRLLGLNTFEKLEELPSLPEFSMWAAFNTQKKSTNKAFELLKGLHGDRIIDLDLMRALAEIGQADANFKFAQDLLLSQLQYLKKNPIYWESSFKLFKLQGKKTSKPTDLTMDPLGRLWVDFVYMRTKDFDDVYNELFAEVGRVAALKVMKKVHKDGYLLNSLDETKPMKGNKKFGMFIKNPEKYVAKRSKYTSG</sequence>
<gene>
    <name evidence="3" type="ORF">DD237_004773</name>
    <name evidence="2" type="ORF">DD238_001593</name>
</gene>